<evidence type="ECO:0000259" key="1">
    <source>
        <dbReference type="Pfam" id="PF12867"/>
    </source>
</evidence>
<evidence type="ECO:0000313" key="2">
    <source>
        <dbReference type="EMBL" id="AXY74713.1"/>
    </source>
</evidence>
<dbReference type="SUPFAM" id="SSF109854">
    <property type="entry name" value="DinB/YfiT-like putative metalloenzymes"/>
    <property type="match status" value="1"/>
</dbReference>
<name>A0A3B7MN29_9BACT</name>
<keyword evidence="3" id="KW-1185">Reference proteome</keyword>
<sequence>MQAQLMKTLQNSRNYTLSVAEAMPEKTYDSKPAGAGWNFRELLHHIAYGIQWWEDNYIKGSKTDWSPSATKKNKQEIITYLTGAYDGLQETIEAGKLSADAVQGFHTTIDHITHHRGQAVLHLRCQGIEPPEYVY</sequence>
<reference evidence="2 3" key="1">
    <citation type="submission" date="2018-09" db="EMBL/GenBank/DDBJ databases">
        <title>Genome sequencing of strain 6GH32-13.</title>
        <authorList>
            <person name="Weon H.-Y."/>
            <person name="Heo J."/>
            <person name="Kwon S.-W."/>
        </authorList>
    </citation>
    <scope>NUCLEOTIDE SEQUENCE [LARGE SCALE GENOMIC DNA]</scope>
    <source>
        <strain evidence="2 3">5GH32-13</strain>
    </source>
</reference>
<evidence type="ECO:0000313" key="3">
    <source>
        <dbReference type="Proteomes" id="UP000263900"/>
    </source>
</evidence>
<accession>A0A3B7MN29</accession>
<dbReference type="AlphaFoldDB" id="A0A3B7MN29"/>
<organism evidence="2 3">
    <name type="scientific">Paraflavitalea soli</name>
    <dbReference type="NCBI Taxonomy" id="2315862"/>
    <lineage>
        <taxon>Bacteria</taxon>
        <taxon>Pseudomonadati</taxon>
        <taxon>Bacteroidota</taxon>
        <taxon>Chitinophagia</taxon>
        <taxon>Chitinophagales</taxon>
        <taxon>Chitinophagaceae</taxon>
        <taxon>Paraflavitalea</taxon>
    </lineage>
</organism>
<dbReference type="OrthoDB" id="119432at2"/>
<dbReference type="RefSeq" id="WP_119050596.1">
    <property type="nucleotide sequence ID" value="NZ_CP032157.1"/>
</dbReference>
<gene>
    <name evidence="2" type="ORF">D3H65_12280</name>
</gene>
<dbReference type="Gene3D" id="1.20.120.450">
    <property type="entry name" value="dinb family like domain"/>
    <property type="match status" value="1"/>
</dbReference>
<dbReference type="Pfam" id="PF12867">
    <property type="entry name" value="DinB_2"/>
    <property type="match status" value="1"/>
</dbReference>
<dbReference type="Proteomes" id="UP000263900">
    <property type="component" value="Chromosome"/>
</dbReference>
<protein>
    <submittedName>
        <fullName evidence="2">DinB family protein</fullName>
    </submittedName>
</protein>
<dbReference type="InterPro" id="IPR024775">
    <property type="entry name" value="DinB-like"/>
</dbReference>
<feature type="domain" description="DinB-like" evidence="1">
    <location>
        <begin position="9"/>
        <end position="113"/>
    </location>
</feature>
<dbReference type="KEGG" id="pseg:D3H65_12280"/>
<dbReference type="InterPro" id="IPR034660">
    <property type="entry name" value="DinB/YfiT-like"/>
</dbReference>
<dbReference type="EMBL" id="CP032157">
    <property type="protein sequence ID" value="AXY74713.1"/>
    <property type="molecule type" value="Genomic_DNA"/>
</dbReference>
<proteinExistence type="predicted"/>